<evidence type="ECO:0000313" key="2">
    <source>
        <dbReference type="EMBL" id="ATX76957.1"/>
    </source>
</evidence>
<dbReference type="KEGG" id="rfo:REIFOR_01820"/>
<feature type="transmembrane region" description="Helical" evidence="1">
    <location>
        <begin position="7"/>
        <end position="26"/>
    </location>
</feature>
<feature type="transmembrane region" description="Helical" evidence="1">
    <location>
        <begin position="46"/>
        <end position="65"/>
    </location>
</feature>
<organism evidence="2 3">
    <name type="scientific">Reinekea forsetii</name>
    <dbReference type="NCBI Taxonomy" id="1336806"/>
    <lineage>
        <taxon>Bacteria</taxon>
        <taxon>Pseudomonadati</taxon>
        <taxon>Pseudomonadota</taxon>
        <taxon>Gammaproteobacteria</taxon>
        <taxon>Oceanospirillales</taxon>
        <taxon>Saccharospirillaceae</taxon>
        <taxon>Reinekea</taxon>
    </lineage>
</organism>
<dbReference type="OrthoDB" id="9554111at2"/>
<dbReference type="EMBL" id="CP011797">
    <property type="protein sequence ID" value="ATX76957.1"/>
    <property type="molecule type" value="Genomic_DNA"/>
</dbReference>
<accession>A0A2K8KQF6</accession>
<dbReference type="AlphaFoldDB" id="A0A2K8KQF6"/>
<feature type="transmembrane region" description="Helical" evidence="1">
    <location>
        <begin position="128"/>
        <end position="147"/>
    </location>
</feature>
<keyword evidence="1" id="KW-0472">Membrane</keyword>
<keyword evidence="1" id="KW-1133">Transmembrane helix</keyword>
<name>A0A2K8KQF6_9GAMM</name>
<protein>
    <submittedName>
        <fullName evidence="2">Putative membrane protein</fullName>
    </submittedName>
</protein>
<keyword evidence="3" id="KW-1185">Reference proteome</keyword>
<proteinExistence type="predicted"/>
<keyword evidence="1" id="KW-0812">Transmembrane</keyword>
<gene>
    <name evidence="2" type="ORF">REIFOR_01820</name>
</gene>
<sequence>MKKGKIIWVLIIWFLWAVGMDIELLYRHQSTNDYFAYSSAGLTPLFFILAVSVLMLNLSSLFFLIKPKLIGIKVAYSALIAAAIYNLLACGLGLLNIEGMKQAYRMSKESMGLPIQEEALPMLFSPTAFAGMLGASLLVYILIAFLISKRKAYFRGQ</sequence>
<dbReference type="RefSeq" id="WP_100257253.1">
    <property type="nucleotide sequence ID" value="NZ_CP011797.1"/>
</dbReference>
<feature type="transmembrane region" description="Helical" evidence="1">
    <location>
        <begin position="74"/>
        <end position="97"/>
    </location>
</feature>
<evidence type="ECO:0000313" key="3">
    <source>
        <dbReference type="Proteomes" id="UP000229757"/>
    </source>
</evidence>
<reference evidence="2 3" key="1">
    <citation type="journal article" date="2017" name="Environ. Microbiol.">
        <title>Genomic and physiological analyses of 'Reinekea forsetii' reveal a versatile opportunistic lifestyle during spring algae blooms.</title>
        <authorList>
            <person name="Avci B."/>
            <person name="Hahnke R.L."/>
            <person name="Chafee M."/>
            <person name="Fischer T."/>
            <person name="Gruber-Vodicka H."/>
            <person name="Tegetmeyer H.E."/>
            <person name="Harder J."/>
            <person name="Fuchs B.M."/>
            <person name="Amann R.I."/>
            <person name="Teeling H."/>
        </authorList>
    </citation>
    <scope>NUCLEOTIDE SEQUENCE [LARGE SCALE GENOMIC DNA]</scope>
    <source>
        <strain evidence="2 3">Hel1_31_D35</strain>
    </source>
</reference>
<dbReference type="Proteomes" id="UP000229757">
    <property type="component" value="Chromosome"/>
</dbReference>
<evidence type="ECO:0000256" key="1">
    <source>
        <dbReference type="SAM" id="Phobius"/>
    </source>
</evidence>